<dbReference type="SMART" id="SM00673">
    <property type="entry name" value="CARP"/>
    <property type="match status" value="2"/>
</dbReference>
<feature type="region of interest" description="Disordered" evidence="5">
    <location>
        <begin position="316"/>
        <end position="357"/>
    </location>
</feature>
<dbReference type="InterPro" id="IPR036222">
    <property type="entry name" value="CAP_N_sf"/>
</dbReference>
<accession>A0A9W8DT94</accession>
<feature type="region of interest" description="Disordered" evidence="5">
    <location>
        <begin position="33"/>
        <end position="53"/>
    </location>
</feature>
<dbReference type="GO" id="GO:0005737">
    <property type="term" value="C:cytoplasm"/>
    <property type="evidence" value="ECO:0007669"/>
    <property type="project" value="TreeGrafter"/>
</dbReference>
<dbReference type="SUPFAM" id="SSF69340">
    <property type="entry name" value="C-terminal domain of adenylylcyclase associated protein"/>
    <property type="match status" value="1"/>
</dbReference>
<dbReference type="OrthoDB" id="1601at2759"/>
<dbReference type="PROSITE" id="PS01088">
    <property type="entry name" value="CAP_1"/>
    <property type="match status" value="1"/>
</dbReference>
<dbReference type="FunFam" id="1.25.40.330:FF:000001">
    <property type="entry name" value="Adenylyl cyclase-associated protein"/>
    <property type="match status" value="1"/>
</dbReference>
<dbReference type="Pfam" id="PF01213">
    <property type="entry name" value="CAP_N-CM"/>
    <property type="match status" value="1"/>
</dbReference>
<dbReference type="Pfam" id="PF08603">
    <property type="entry name" value="CAP_C"/>
    <property type="match status" value="1"/>
</dbReference>
<dbReference type="PANTHER" id="PTHR10652">
    <property type="entry name" value="ADENYLYL CYCLASE-ASSOCIATED PROTEIN"/>
    <property type="match status" value="1"/>
</dbReference>
<evidence type="ECO:0000256" key="3">
    <source>
        <dbReference type="ARBA" id="ARBA00072052"/>
    </source>
</evidence>
<evidence type="ECO:0000256" key="4">
    <source>
        <dbReference type="RuleBase" id="RU000647"/>
    </source>
</evidence>
<feature type="region of interest" description="Disordered" evidence="5">
    <location>
        <begin position="248"/>
        <end position="304"/>
    </location>
</feature>
<keyword evidence="8" id="KW-1185">Reference proteome</keyword>
<evidence type="ECO:0000313" key="8">
    <source>
        <dbReference type="Proteomes" id="UP001150538"/>
    </source>
</evidence>
<evidence type="ECO:0000256" key="1">
    <source>
        <dbReference type="ARBA" id="ARBA00007659"/>
    </source>
</evidence>
<name>A0A9W8DT94_9FUNG</name>
<dbReference type="InterPro" id="IPR018106">
    <property type="entry name" value="CAP_CS_N"/>
</dbReference>
<dbReference type="InterPro" id="IPR016098">
    <property type="entry name" value="CAP/MinC_C"/>
</dbReference>
<evidence type="ECO:0000259" key="6">
    <source>
        <dbReference type="PROSITE" id="PS51329"/>
    </source>
</evidence>
<dbReference type="SUPFAM" id="SSF101278">
    <property type="entry name" value="N-terminal domain of adenylylcyclase associated protein, CAP"/>
    <property type="match status" value="1"/>
</dbReference>
<dbReference type="InterPro" id="IPR036223">
    <property type="entry name" value="CAP_C_sf"/>
</dbReference>
<proteinExistence type="inferred from homology"/>
<dbReference type="Gene3D" id="2.160.20.70">
    <property type="match status" value="1"/>
</dbReference>
<comment type="caution">
    <text evidence="7">The sequence shown here is derived from an EMBL/GenBank/DDBJ whole genome shotgun (WGS) entry which is preliminary data.</text>
</comment>
<feature type="compositionally biased region" description="Pro residues" evidence="5">
    <location>
        <begin position="266"/>
        <end position="276"/>
    </location>
</feature>
<evidence type="ECO:0000313" key="7">
    <source>
        <dbReference type="EMBL" id="KAJ1921997.1"/>
    </source>
</evidence>
<dbReference type="GO" id="GO:0003779">
    <property type="term" value="F:actin binding"/>
    <property type="evidence" value="ECO:0007669"/>
    <property type="project" value="InterPro"/>
</dbReference>
<comment type="similarity">
    <text evidence="1 4">Belongs to the CAP family.</text>
</comment>
<dbReference type="InterPro" id="IPR053950">
    <property type="entry name" value="CAP_N"/>
</dbReference>
<organism evidence="7 8">
    <name type="scientific">Mycoemilia scoparia</name>
    <dbReference type="NCBI Taxonomy" id="417184"/>
    <lineage>
        <taxon>Eukaryota</taxon>
        <taxon>Fungi</taxon>
        <taxon>Fungi incertae sedis</taxon>
        <taxon>Zoopagomycota</taxon>
        <taxon>Kickxellomycotina</taxon>
        <taxon>Kickxellomycetes</taxon>
        <taxon>Kickxellales</taxon>
        <taxon>Kickxellaceae</taxon>
        <taxon>Mycoemilia</taxon>
    </lineage>
</organism>
<dbReference type="InterPro" id="IPR017901">
    <property type="entry name" value="C-CAP_CF_C-like"/>
</dbReference>
<feature type="compositionally biased region" description="Basic and acidic residues" evidence="5">
    <location>
        <begin position="248"/>
        <end position="258"/>
    </location>
</feature>
<dbReference type="InterPro" id="IPR013992">
    <property type="entry name" value="Adenylate_cyclase-assoc_CAP_N"/>
</dbReference>
<dbReference type="PANTHER" id="PTHR10652:SF0">
    <property type="entry name" value="ADENYLYL CYCLASE-ASSOCIATED PROTEIN"/>
    <property type="match status" value="1"/>
</dbReference>
<reference evidence="7" key="1">
    <citation type="submission" date="2022-07" db="EMBL/GenBank/DDBJ databases">
        <title>Phylogenomic reconstructions and comparative analyses of Kickxellomycotina fungi.</title>
        <authorList>
            <person name="Reynolds N.K."/>
            <person name="Stajich J.E."/>
            <person name="Barry K."/>
            <person name="Grigoriev I.V."/>
            <person name="Crous P."/>
            <person name="Smith M.E."/>
        </authorList>
    </citation>
    <scope>NUCLEOTIDE SEQUENCE</scope>
    <source>
        <strain evidence="7">NBRC 100468</strain>
    </source>
</reference>
<feature type="compositionally biased region" description="Polar residues" evidence="5">
    <location>
        <begin position="323"/>
        <end position="353"/>
    </location>
</feature>
<gene>
    <name evidence="7" type="primary">SRV2</name>
    <name evidence="7" type="ORF">H4219_000344</name>
</gene>
<dbReference type="Pfam" id="PF21938">
    <property type="entry name" value="CAP_N"/>
    <property type="match status" value="1"/>
</dbReference>
<dbReference type="EMBL" id="JANBPU010000002">
    <property type="protein sequence ID" value="KAJ1921997.1"/>
    <property type="molecule type" value="Genomic_DNA"/>
</dbReference>
<dbReference type="InterPro" id="IPR001837">
    <property type="entry name" value="Adenylate_cyclase-assoc_CAP"/>
</dbReference>
<dbReference type="PROSITE" id="PS51329">
    <property type="entry name" value="C_CAP_COFACTOR_C"/>
    <property type="match status" value="1"/>
</dbReference>
<feature type="compositionally biased region" description="Polar residues" evidence="5">
    <location>
        <begin position="282"/>
        <end position="302"/>
    </location>
</feature>
<comment type="function">
    <text evidence="2">The N-terminal domain binds to adenylyl cyclase, thereby enabling adenylyl cyclase to be activated by upstream regulatory signals, such as Ras. The C-terminal domain is required for normal cellular morphology and growth control.</text>
</comment>
<protein>
    <recommendedName>
        <fullName evidence="3 4">Adenylyl cyclase-associated protein</fullName>
    </recommendedName>
</protein>
<dbReference type="InterPro" id="IPR006599">
    <property type="entry name" value="CARP_motif"/>
</dbReference>
<dbReference type="GO" id="GO:0007015">
    <property type="term" value="P:actin filament organization"/>
    <property type="evidence" value="ECO:0007669"/>
    <property type="project" value="TreeGrafter"/>
</dbReference>
<dbReference type="GO" id="GO:0019933">
    <property type="term" value="P:cAMP-mediated signaling"/>
    <property type="evidence" value="ECO:0007669"/>
    <property type="project" value="TreeGrafter"/>
</dbReference>
<feature type="domain" description="C-CAP/cofactor C-like" evidence="6">
    <location>
        <begin position="358"/>
        <end position="496"/>
    </location>
</feature>
<evidence type="ECO:0000256" key="5">
    <source>
        <dbReference type="SAM" id="MobiDB-lite"/>
    </source>
</evidence>
<evidence type="ECO:0000256" key="2">
    <source>
        <dbReference type="ARBA" id="ARBA00054756"/>
    </source>
</evidence>
<dbReference type="GO" id="GO:0008179">
    <property type="term" value="F:adenylate cyclase binding"/>
    <property type="evidence" value="ECO:0007669"/>
    <property type="project" value="TreeGrafter"/>
</dbReference>
<dbReference type="Proteomes" id="UP001150538">
    <property type="component" value="Unassembled WGS sequence"/>
</dbReference>
<sequence>MSLESTNLSALLARLESATVRLETIAKERGEAALAAAKPGQEQPANAGNSEVEDDLEDDLPALVGFDDQIVALADAFLENSEAIGDVVAEQGKLVRELISLQRSFLKVASQSKRPLPAQYGEFLKYQEECIKAIGEVKDKNRRSPFFNHLSSIVDGIPAFGWVAVEKTPVPYIKDFKDSAQFYGNRVRKDAKNKGEAGEPEVKWVIGYEKLLAALADYVKQYHRTGLIWSPKGLESDKALEYIKKYSGNEEAGSDKPSEGPSSTAAPPPPPPPPPAGFFDSDSGTPKDSSKDSSQARTSLLSDLNRGSDITASLRKVDKSQMTHKNPNLRGSSVVSSGANKSTASATGSTPKATISKPPKLALEGKKWVVENYKNEQLTIDIEDIKYTVYIYNCTGCTIQIKNKLNTITVDNCKSTGVVFDSVLSEAVIINSRSIEMQVVNSVPAISIDKSDSISLYLSKETADLTTITSAKSSSINVSFPVNKVIDEEDVEENTELPIPEQIQTTVKDNKLVSVIYEHIS</sequence>
<dbReference type="AlphaFoldDB" id="A0A9W8DT94"/>
<dbReference type="Gene3D" id="1.25.40.330">
    <property type="entry name" value="Adenylate cyclase-associated CAP, N-terminal domain"/>
    <property type="match status" value="1"/>
</dbReference>
<dbReference type="InterPro" id="IPR013912">
    <property type="entry name" value="Adenylate_cyclase-assoc_CAP_C"/>
</dbReference>